<evidence type="ECO:0000259" key="2">
    <source>
        <dbReference type="Pfam" id="PF04892"/>
    </source>
</evidence>
<feature type="transmembrane region" description="Helical" evidence="1">
    <location>
        <begin position="64"/>
        <end position="84"/>
    </location>
</feature>
<evidence type="ECO:0000256" key="1">
    <source>
        <dbReference type="SAM" id="Phobius"/>
    </source>
</evidence>
<dbReference type="EMBL" id="JBBMEU010000045">
    <property type="protein sequence ID" value="MEQ2422663.1"/>
    <property type="molecule type" value="Genomic_DNA"/>
</dbReference>
<dbReference type="InterPro" id="IPR006976">
    <property type="entry name" value="VanZ-like"/>
</dbReference>
<protein>
    <submittedName>
        <fullName evidence="3">VanZ family protein</fullName>
    </submittedName>
</protein>
<gene>
    <name evidence="3" type="ORF">WMO23_07970</name>
</gene>
<keyword evidence="1" id="KW-1133">Transmembrane helix</keyword>
<evidence type="ECO:0000313" key="4">
    <source>
        <dbReference type="Proteomes" id="UP001433088"/>
    </source>
</evidence>
<feature type="transmembrane region" description="Helical" evidence="1">
    <location>
        <begin position="91"/>
        <end position="109"/>
    </location>
</feature>
<sequence length="150" mass="16775">MKHRWLIFLCFLLVSAVIGVIWWHSMQNGVASHAESRRMLAFALSHLQGTRLAPYLSDGHIRRLAHLTEYTTLGVVLSSFSVLISRRSHKVWVLLIGISVAAIDEYIQLFSGGRTSTWHDVVLDGVGCIIGIVLVMVIRGVKRGICAIRR</sequence>
<keyword evidence="4" id="KW-1185">Reference proteome</keyword>
<dbReference type="Proteomes" id="UP001433088">
    <property type="component" value="Unassembled WGS sequence"/>
</dbReference>
<keyword evidence="1" id="KW-0472">Membrane</keyword>
<organism evidence="3 4">
    <name type="scientific">Megasphaera intestinihominis</name>
    <dbReference type="NCBI Taxonomy" id="3133159"/>
    <lineage>
        <taxon>Bacteria</taxon>
        <taxon>Bacillati</taxon>
        <taxon>Bacillota</taxon>
        <taxon>Negativicutes</taxon>
        <taxon>Veillonellales</taxon>
        <taxon>Veillonellaceae</taxon>
        <taxon>Megasphaera</taxon>
    </lineage>
</organism>
<dbReference type="NCBIfam" id="NF037970">
    <property type="entry name" value="vanZ_1"/>
    <property type="match status" value="1"/>
</dbReference>
<dbReference type="RefSeq" id="WP_349173739.1">
    <property type="nucleotide sequence ID" value="NZ_JBBMEU010000045.1"/>
</dbReference>
<feature type="transmembrane region" description="Helical" evidence="1">
    <location>
        <begin position="121"/>
        <end position="141"/>
    </location>
</feature>
<keyword evidence="1" id="KW-0812">Transmembrane</keyword>
<proteinExistence type="predicted"/>
<feature type="domain" description="VanZ-like" evidence="2">
    <location>
        <begin position="12"/>
        <end position="138"/>
    </location>
</feature>
<reference evidence="3 4" key="1">
    <citation type="submission" date="2024-03" db="EMBL/GenBank/DDBJ databases">
        <title>Human intestinal bacterial collection.</title>
        <authorList>
            <person name="Pauvert C."/>
            <person name="Hitch T.C.A."/>
            <person name="Clavel T."/>
        </authorList>
    </citation>
    <scope>NUCLEOTIDE SEQUENCE [LARGE SCALE GENOMIC DNA]</scope>
    <source>
        <strain evidence="3 4">CLA-AA-H81</strain>
    </source>
</reference>
<dbReference type="Pfam" id="PF04892">
    <property type="entry name" value="VanZ"/>
    <property type="match status" value="1"/>
</dbReference>
<accession>A0ABV1CWZ7</accession>
<name>A0ABV1CWZ7_9FIRM</name>
<evidence type="ECO:0000313" key="3">
    <source>
        <dbReference type="EMBL" id="MEQ2422663.1"/>
    </source>
</evidence>
<comment type="caution">
    <text evidence="3">The sequence shown here is derived from an EMBL/GenBank/DDBJ whole genome shotgun (WGS) entry which is preliminary data.</text>
</comment>